<feature type="region of interest" description="Disordered" evidence="1">
    <location>
        <begin position="1"/>
        <end position="24"/>
    </location>
</feature>
<dbReference type="AlphaFoldDB" id="A0A0E9T5X5"/>
<reference evidence="2" key="1">
    <citation type="submission" date="2014-11" db="EMBL/GenBank/DDBJ databases">
        <authorList>
            <person name="Amaro Gonzalez C."/>
        </authorList>
    </citation>
    <scope>NUCLEOTIDE SEQUENCE</scope>
</reference>
<protein>
    <submittedName>
        <fullName evidence="2">Uncharacterized protein</fullName>
    </submittedName>
</protein>
<reference evidence="2" key="2">
    <citation type="journal article" date="2015" name="Fish Shellfish Immunol.">
        <title>Early steps in the European eel (Anguilla anguilla)-Vibrio vulnificus interaction in the gills: Role of the RtxA13 toxin.</title>
        <authorList>
            <person name="Callol A."/>
            <person name="Pajuelo D."/>
            <person name="Ebbesson L."/>
            <person name="Teles M."/>
            <person name="MacKenzie S."/>
            <person name="Amaro C."/>
        </authorList>
    </citation>
    <scope>NUCLEOTIDE SEQUENCE</scope>
</reference>
<sequence length="24" mass="2490">MGKWAYNSNPAGLIPSWGAAPCTP</sequence>
<proteinExistence type="predicted"/>
<evidence type="ECO:0000256" key="1">
    <source>
        <dbReference type="SAM" id="MobiDB-lite"/>
    </source>
</evidence>
<evidence type="ECO:0000313" key="2">
    <source>
        <dbReference type="EMBL" id="JAH49076.1"/>
    </source>
</evidence>
<name>A0A0E9T5X5_ANGAN</name>
<dbReference type="EMBL" id="GBXM01059501">
    <property type="protein sequence ID" value="JAH49076.1"/>
    <property type="molecule type" value="Transcribed_RNA"/>
</dbReference>
<feature type="compositionally biased region" description="Polar residues" evidence="1">
    <location>
        <begin position="1"/>
        <end position="10"/>
    </location>
</feature>
<organism evidence="2">
    <name type="scientific">Anguilla anguilla</name>
    <name type="common">European freshwater eel</name>
    <name type="synonym">Muraena anguilla</name>
    <dbReference type="NCBI Taxonomy" id="7936"/>
    <lineage>
        <taxon>Eukaryota</taxon>
        <taxon>Metazoa</taxon>
        <taxon>Chordata</taxon>
        <taxon>Craniata</taxon>
        <taxon>Vertebrata</taxon>
        <taxon>Euteleostomi</taxon>
        <taxon>Actinopterygii</taxon>
        <taxon>Neopterygii</taxon>
        <taxon>Teleostei</taxon>
        <taxon>Anguilliformes</taxon>
        <taxon>Anguillidae</taxon>
        <taxon>Anguilla</taxon>
    </lineage>
</organism>
<accession>A0A0E9T5X5</accession>